<evidence type="ECO:0000259" key="4">
    <source>
        <dbReference type="Pfam" id="PF00535"/>
    </source>
</evidence>
<comment type="caution">
    <text evidence="5">The sequence shown here is derived from an EMBL/GenBank/DDBJ whole genome shotgun (WGS) entry which is preliminary data.</text>
</comment>
<evidence type="ECO:0000256" key="2">
    <source>
        <dbReference type="ARBA" id="ARBA00022676"/>
    </source>
</evidence>
<feature type="domain" description="Glycosyltransferase 2-like" evidence="4">
    <location>
        <begin position="6"/>
        <end position="113"/>
    </location>
</feature>
<keyword evidence="6" id="KW-1185">Reference proteome</keyword>
<dbReference type="InterPro" id="IPR001173">
    <property type="entry name" value="Glyco_trans_2-like"/>
</dbReference>
<name>A0A7W9FKX5_9HYPH</name>
<evidence type="ECO:0000256" key="3">
    <source>
        <dbReference type="ARBA" id="ARBA00022679"/>
    </source>
</evidence>
<dbReference type="GO" id="GO:0016757">
    <property type="term" value="F:glycosyltransferase activity"/>
    <property type="evidence" value="ECO:0007669"/>
    <property type="project" value="UniProtKB-KW"/>
</dbReference>
<sequence>MMRAYTVVIPAYNAAATLAETIASAFAQTEPPQAVVVVDDGSSDGTAAVAAAIDPRVRVIRKANGGPGSATTAGIHAVATPYFATLDSDDLWLPHKMTVQLDRLDARPDLAAVFALGRLFRDGTAPDESAAPQRMWTRTTMVFRTEAARAVGDLVDFPGYLGELIDWLERGRAAGQRHEMIEEVLALRRVRPGSLSDARNSDRVKGYLHAIHEALKRREAVASAGGGPAG</sequence>
<dbReference type="InterPro" id="IPR029044">
    <property type="entry name" value="Nucleotide-diphossugar_trans"/>
</dbReference>
<gene>
    <name evidence="5" type="ORF">GGQ63_000692</name>
</gene>
<comment type="similarity">
    <text evidence="1">Belongs to the glycosyltransferase 2 family.</text>
</comment>
<keyword evidence="2" id="KW-0328">Glycosyltransferase</keyword>
<protein>
    <submittedName>
        <fullName evidence="5">Glycosyltransferase involved in cell wall biosynthesis</fullName>
    </submittedName>
</protein>
<accession>A0A7W9FKX5</accession>
<dbReference type="RefSeq" id="WP_246429572.1">
    <property type="nucleotide sequence ID" value="NZ_JACHOO010000001.1"/>
</dbReference>
<dbReference type="CDD" id="cd00761">
    <property type="entry name" value="Glyco_tranf_GTA_type"/>
    <property type="match status" value="1"/>
</dbReference>
<dbReference type="EMBL" id="JACHOO010000001">
    <property type="protein sequence ID" value="MBB5751649.1"/>
    <property type="molecule type" value="Genomic_DNA"/>
</dbReference>
<evidence type="ECO:0000313" key="5">
    <source>
        <dbReference type="EMBL" id="MBB5751649.1"/>
    </source>
</evidence>
<evidence type="ECO:0000313" key="6">
    <source>
        <dbReference type="Proteomes" id="UP000523821"/>
    </source>
</evidence>
<dbReference type="PANTHER" id="PTHR43685">
    <property type="entry name" value="GLYCOSYLTRANSFERASE"/>
    <property type="match status" value="1"/>
</dbReference>
<dbReference type="Proteomes" id="UP000523821">
    <property type="component" value="Unassembled WGS sequence"/>
</dbReference>
<reference evidence="5 6" key="1">
    <citation type="submission" date="2020-08" db="EMBL/GenBank/DDBJ databases">
        <title>Genomic Encyclopedia of Type Strains, Phase IV (KMG-IV): sequencing the most valuable type-strain genomes for metagenomic binning, comparative biology and taxonomic classification.</title>
        <authorList>
            <person name="Goeker M."/>
        </authorList>
    </citation>
    <scope>NUCLEOTIDE SEQUENCE [LARGE SCALE GENOMIC DNA]</scope>
    <source>
        <strain evidence="5 6">DSM 16268</strain>
    </source>
</reference>
<dbReference type="PANTHER" id="PTHR43685:SF5">
    <property type="entry name" value="GLYCOSYLTRANSFERASE EPSE-RELATED"/>
    <property type="match status" value="1"/>
</dbReference>
<evidence type="ECO:0000256" key="1">
    <source>
        <dbReference type="ARBA" id="ARBA00006739"/>
    </source>
</evidence>
<keyword evidence="3 5" id="KW-0808">Transferase</keyword>
<dbReference type="SUPFAM" id="SSF53448">
    <property type="entry name" value="Nucleotide-diphospho-sugar transferases"/>
    <property type="match status" value="1"/>
</dbReference>
<dbReference type="InterPro" id="IPR050834">
    <property type="entry name" value="Glycosyltransf_2"/>
</dbReference>
<dbReference type="AlphaFoldDB" id="A0A7W9FKX5"/>
<dbReference type="Pfam" id="PF00535">
    <property type="entry name" value="Glycos_transf_2"/>
    <property type="match status" value="1"/>
</dbReference>
<organism evidence="5 6">
    <name type="scientific">Prosthecomicrobium pneumaticum</name>
    <dbReference type="NCBI Taxonomy" id="81895"/>
    <lineage>
        <taxon>Bacteria</taxon>
        <taxon>Pseudomonadati</taxon>
        <taxon>Pseudomonadota</taxon>
        <taxon>Alphaproteobacteria</taxon>
        <taxon>Hyphomicrobiales</taxon>
        <taxon>Kaistiaceae</taxon>
        <taxon>Prosthecomicrobium</taxon>
    </lineage>
</organism>
<proteinExistence type="inferred from homology"/>
<dbReference type="Gene3D" id="3.90.550.10">
    <property type="entry name" value="Spore Coat Polysaccharide Biosynthesis Protein SpsA, Chain A"/>
    <property type="match status" value="1"/>
</dbReference>